<dbReference type="RefSeq" id="WP_046105733.1">
    <property type="nucleotide sequence ID" value="NZ_JZEY01000061.1"/>
</dbReference>
<dbReference type="EMBL" id="JZEY01000061">
    <property type="protein sequence ID" value="KKB07703.1"/>
    <property type="molecule type" value="Genomic_DNA"/>
</dbReference>
<feature type="signal peptide" evidence="1">
    <location>
        <begin position="1"/>
        <end position="20"/>
    </location>
</feature>
<gene>
    <name evidence="2" type="ORF">VE26_13585</name>
</gene>
<dbReference type="AlphaFoldDB" id="A0A0F5FFZ3"/>
<evidence type="ECO:0000256" key="1">
    <source>
        <dbReference type="SAM" id="SignalP"/>
    </source>
</evidence>
<evidence type="ECO:0000313" key="3">
    <source>
        <dbReference type="Proteomes" id="UP000033649"/>
    </source>
</evidence>
<comment type="caution">
    <text evidence="2">The sequence shown here is derived from an EMBL/GenBank/DDBJ whole genome shotgun (WGS) entry which is preliminary data.</text>
</comment>
<proteinExistence type="predicted"/>
<dbReference type="STRING" id="429727.VE26_13585"/>
<sequence length="104" mass="10481">MVKPLILLAISLAGVTSALASSDDAWAEFAAEVETACLDATEGVFTEPEAVVDPFGSESFGLAIVSGAFPSGGAGSIVCVFDKQAKTVEIGGELDITVSQNAAE</sequence>
<evidence type="ECO:0000313" key="2">
    <source>
        <dbReference type="EMBL" id="KKB07703.1"/>
    </source>
</evidence>
<name>A0A0F5FFZ3_9HYPH</name>
<dbReference type="PATRIC" id="fig|429727.3.peg.2785"/>
<organism evidence="2 3">
    <name type="scientific">Devosia chinhatensis</name>
    <dbReference type="NCBI Taxonomy" id="429727"/>
    <lineage>
        <taxon>Bacteria</taxon>
        <taxon>Pseudomonadati</taxon>
        <taxon>Pseudomonadota</taxon>
        <taxon>Alphaproteobacteria</taxon>
        <taxon>Hyphomicrobiales</taxon>
        <taxon>Devosiaceae</taxon>
        <taxon>Devosia</taxon>
    </lineage>
</organism>
<dbReference type="OrthoDB" id="7776561at2"/>
<keyword evidence="3" id="KW-1185">Reference proteome</keyword>
<keyword evidence="1" id="KW-0732">Signal</keyword>
<dbReference type="Proteomes" id="UP000033649">
    <property type="component" value="Unassembled WGS sequence"/>
</dbReference>
<feature type="chain" id="PRO_5002486371" evidence="1">
    <location>
        <begin position="21"/>
        <end position="104"/>
    </location>
</feature>
<protein>
    <submittedName>
        <fullName evidence="2">Uncharacterized protein</fullName>
    </submittedName>
</protein>
<reference evidence="2 3" key="1">
    <citation type="submission" date="2015-03" db="EMBL/GenBank/DDBJ databases">
        <authorList>
            <person name="Hassan Y."/>
            <person name="Lepp D."/>
            <person name="Li X.-Z."/>
            <person name="Zhou T."/>
        </authorList>
    </citation>
    <scope>NUCLEOTIDE SEQUENCE [LARGE SCALE GENOMIC DNA]</scope>
    <source>
        <strain evidence="2 3">IPL18</strain>
    </source>
</reference>
<accession>A0A0F5FFZ3</accession>